<name>A0A370DD69_9GAMM</name>
<dbReference type="PANTHER" id="PTHR34700">
    <property type="entry name" value="POTASSIUM BINDING PROTEIN KBP"/>
    <property type="match status" value="1"/>
</dbReference>
<dbReference type="CDD" id="cd00118">
    <property type="entry name" value="LysM"/>
    <property type="match status" value="1"/>
</dbReference>
<evidence type="ECO:0000313" key="4">
    <source>
        <dbReference type="EMBL" id="RDH82849.1"/>
    </source>
</evidence>
<feature type="domain" description="LysM" evidence="3">
    <location>
        <begin position="497"/>
        <end position="544"/>
    </location>
</feature>
<evidence type="ECO:0008006" key="6">
    <source>
        <dbReference type="Google" id="ProtNLM"/>
    </source>
</evidence>
<dbReference type="InterPro" id="IPR036061">
    <property type="entry name" value="CheW-like_dom_sf"/>
</dbReference>
<gene>
    <name evidence="4" type="ORF">DIZ80_11295</name>
</gene>
<organism evidence="4 5">
    <name type="scientific">endosymbiont of Galathealinum brachiosum</name>
    <dbReference type="NCBI Taxonomy" id="2200906"/>
    <lineage>
        <taxon>Bacteria</taxon>
        <taxon>Pseudomonadati</taxon>
        <taxon>Pseudomonadota</taxon>
        <taxon>Gammaproteobacteria</taxon>
        <taxon>sulfur-oxidizing symbionts</taxon>
    </lineage>
</organism>
<dbReference type="Pfam" id="PF01584">
    <property type="entry name" value="CheW"/>
    <property type="match status" value="1"/>
</dbReference>
<keyword evidence="5" id="KW-1185">Reference proteome</keyword>
<dbReference type="PROSITE" id="PS51782">
    <property type="entry name" value="LYSM"/>
    <property type="match status" value="1"/>
</dbReference>
<dbReference type="PROSITE" id="PS50851">
    <property type="entry name" value="CHEW"/>
    <property type="match status" value="1"/>
</dbReference>
<evidence type="ECO:0000313" key="5">
    <source>
        <dbReference type="Proteomes" id="UP000254266"/>
    </source>
</evidence>
<dbReference type="InterPro" id="IPR018392">
    <property type="entry name" value="LysM"/>
</dbReference>
<evidence type="ECO:0000256" key="1">
    <source>
        <dbReference type="SAM" id="MobiDB-lite"/>
    </source>
</evidence>
<dbReference type="Proteomes" id="UP000254266">
    <property type="component" value="Unassembled WGS sequence"/>
</dbReference>
<dbReference type="PANTHER" id="PTHR34700:SF4">
    <property type="entry name" value="PHAGE-LIKE ELEMENT PBSX PROTEIN XKDP"/>
    <property type="match status" value="1"/>
</dbReference>
<proteinExistence type="predicted"/>
<dbReference type="GO" id="GO:0007165">
    <property type="term" value="P:signal transduction"/>
    <property type="evidence" value="ECO:0007669"/>
    <property type="project" value="InterPro"/>
</dbReference>
<dbReference type="SUPFAM" id="SSF50341">
    <property type="entry name" value="CheW-like"/>
    <property type="match status" value="1"/>
</dbReference>
<feature type="region of interest" description="Disordered" evidence="1">
    <location>
        <begin position="428"/>
        <end position="461"/>
    </location>
</feature>
<dbReference type="InterPro" id="IPR052196">
    <property type="entry name" value="Bact_Kbp"/>
</dbReference>
<dbReference type="SUPFAM" id="SSF54106">
    <property type="entry name" value="LysM domain"/>
    <property type="match status" value="1"/>
</dbReference>
<feature type="compositionally biased region" description="Basic and acidic residues" evidence="1">
    <location>
        <begin position="428"/>
        <end position="443"/>
    </location>
</feature>
<dbReference type="InterPro" id="IPR002545">
    <property type="entry name" value="CheW-lke_dom"/>
</dbReference>
<feature type="domain" description="CheW-like" evidence="2">
    <location>
        <begin position="1"/>
        <end position="120"/>
    </location>
</feature>
<evidence type="ECO:0000259" key="2">
    <source>
        <dbReference type="PROSITE" id="PS50851"/>
    </source>
</evidence>
<reference evidence="4 5" key="1">
    <citation type="journal article" date="2018" name="ISME J.">
        <title>Endosymbiont genomes yield clues of tubeworm success.</title>
        <authorList>
            <person name="Li Y."/>
            <person name="Liles M.R."/>
            <person name="Halanych K.M."/>
        </authorList>
    </citation>
    <scope>NUCLEOTIDE SEQUENCE [LARGE SCALE GENOMIC DNA]</scope>
    <source>
        <strain evidence="4">A1464</strain>
    </source>
</reference>
<dbReference type="Gene3D" id="2.40.50.180">
    <property type="entry name" value="CheA-289, Domain 4"/>
    <property type="match status" value="1"/>
</dbReference>
<comment type="caution">
    <text evidence="4">The sequence shown here is derived from an EMBL/GenBank/DDBJ whole genome shotgun (WGS) entry which is preliminary data.</text>
</comment>
<dbReference type="Pfam" id="PF01476">
    <property type="entry name" value="LysM"/>
    <property type="match status" value="1"/>
</dbReference>
<protein>
    <recommendedName>
        <fullName evidence="6">LysM domain-containing protein</fullName>
    </recommendedName>
</protein>
<dbReference type="Gene3D" id="3.10.350.10">
    <property type="entry name" value="LysM domain"/>
    <property type="match status" value="1"/>
</dbReference>
<dbReference type="AlphaFoldDB" id="A0A370DD69"/>
<dbReference type="InterPro" id="IPR036779">
    <property type="entry name" value="LysM_dom_sf"/>
</dbReference>
<sequence length="551" mass="62106">MPVEGVVMPPKLTVPPGASIAEPGVFKSLHGLVRLVDLRVRFGVDEDDFTKPGRIVIVEVEGGHAGFWVDEIEDVVSFPESGWSQVPAYIPRNVFSRVLTQKENIRLYADFEQLDKFKTSGYLRKHIEKIKKAEAEKIADVRSKEAYKSTVANSVVQTAEVSAEVNQKIKDNKKIKSDVSSVSNKNEENKINSVASVLTGANKIHEQKHIFKKEDDRLVKARPLYSEGKENLKNKKENYKKPDISKVIPGGIKMNAGTDKINITSKSESNSYENKYKKIDSVRPYEVDNSADNTVLWVGIAVVFFAGIIYLLIDAFDSEETGGSSRYYIANKKSEVIENIKDSSDIKYDEIVGVNDRSIVRDFSTEDKAVEISKNEHGVLIVINEYDETDVTGNDETDDFIGPDIEVEKNKIEILSDDFNDKKVIDEASDKESEKSNEDKLLLDNDELAGSSSEEKTNEGRLIKEEKFDSKESLAVEEEPAKEVSSNEETVSLTRKHIHVVVKGDTLWFIAKKYVNNPWRYPELAKLSRIKNPDLIYPGDRVTIIINYKNN</sequence>
<dbReference type="GO" id="GO:0006935">
    <property type="term" value="P:chemotaxis"/>
    <property type="evidence" value="ECO:0007669"/>
    <property type="project" value="InterPro"/>
</dbReference>
<dbReference type="EMBL" id="QFXC01000011">
    <property type="protein sequence ID" value="RDH82849.1"/>
    <property type="molecule type" value="Genomic_DNA"/>
</dbReference>
<dbReference type="SMART" id="SM00257">
    <property type="entry name" value="LysM"/>
    <property type="match status" value="1"/>
</dbReference>
<accession>A0A370DD69</accession>
<dbReference type="Gene3D" id="2.30.30.40">
    <property type="entry name" value="SH3 Domains"/>
    <property type="match status" value="1"/>
</dbReference>
<evidence type="ECO:0000259" key="3">
    <source>
        <dbReference type="PROSITE" id="PS51782"/>
    </source>
</evidence>